<name>A0A4Q7NWI0_9ACTN</name>
<dbReference type="Gene3D" id="3.20.20.300">
    <property type="entry name" value="Glycoside hydrolase, family 3, N-terminal domain"/>
    <property type="match status" value="1"/>
</dbReference>
<dbReference type="Gene3D" id="3.40.50.1700">
    <property type="entry name" value="Glycoside hydrolase family 3 C-terminal domain"/>
    <property type="match status" value="1"/>
</dbReference>
<dbReference type="Pfam" id="PF14310">
    <property type="entry name" value="Fn3-like"/>
    <property type="match status" value="1"/>
</dbReference>
<dbReference type="PANTHER" id="PTHR42715:SF10">
    <property type="entry name" value="BETA-GLUCOSIDASE"/>
    <property type="match status" value="1"/>
</dbReference>
<feature type="chain" id="PRO_5020510226" evidence="4">
    <location>
        <begin position="41"/>
        <end position="1058"/>
    </location>
</feature>
<reference evidence="6 7" key="1">
    <citation type="submission" date="2019-02" db="EMBL/GenBank/DDBJ databases">
        <title>Genomic Encyclopedia of Type Strains, Phase IV (KMG-IV): sequencing the most valuable type-strain genomes for metagenomic binning, comparative biology and taxonomic classification.</title>
        <authorList>
            <person name="Goeker M."/>
        </authorList>
    </citation>
    <scope>NUCLEOTIDE SEQUENCE [LARGE SCALE GENOMIC DNA]</scope>
    <source>
        <strain evidence="6 7">DSM 45622</strain>
    </source>
</reference>
<feature type="region of interest" description="Disordered" evidence="3">
    <location>
        <begin position="908"/>
        <end position="927"/>
    </location>
</feature>
<dbReference type="InterPro" id="IPR050288">
    <property type="entry name" value="Cellulose_deg_GH3"/>
</dbReference>
<dbReference type="SUPFAM" id="SSF52279">
    <property type="entry name" value="Beta-D-glucan exohydrolase, C-terminal domain"/>
    <property type="match status" value="1"/>
</dbReference>
<protein>
    <submittedName>
        <fullName evidence="6">Beta-glucosidase</fullName>
    </submittedName>
</protein>
<organism evidence="6 7">
    <name type="scientific">Motilibacter rhizosphaerae</name>
    <dbReference type="NCBI Taxonomy" id="598652"/>
    <lineage>
        <taxon>Bacteria</taxon>
        <taxon>Bacillati</taxon>
        <taxon>Actinomycetota</taxon>
        <taxon>Actinomycetes</taxon>
        <taxon>Motilibacterales</taxon>
        <taxon>Motilibacteraceae</taxon>
        <taxon>Motilibacter</taxon>
    </lineage>
</organism>
<dbReference type="InterPro" id="IPR013783">
    <property type="entry name" value="Ig-like_fold"/>
</dbReference>
<gene>
    <name evidence="6" type="ORF">EV189_0820</name>
</gene>
<sequence length="1058" mass="111683">MRDARRDRHAVGRRTGRRWVPLTAALATALAAAGSGAASAATTDPNPGPLETANAALSRHAATQGMVLLENHDSTLPMARGGNVALFGVGAYKTVKGGTGSGDVYNRYTINVRQGLEGAGYTVTTSDAYWNAMTSAYDTKYPASATGQIFGPAVDYSSVEQLLTPDSVKPKAPTSTAIYVVARNSGEGADRSATAGDYYLTDTEKADLALLGQSYQHVVVVLNTGGVMDTAFYKQINASEKDPSGGTALDSLLLMSQAGQESGNALADVLDGAVDPSGHLTDTWASAYSFYPASATFGANDKNTATEPYAEGIYVGYRYFDSFYKTIDAANPAGVVDYPFGYGLSYTTFRDDVVTVQSKASKTTVKVKVTNTGTRSGKQVVQVYFSAPQTGPDKPYQQLAGYAKTDELGPGQSEHVDIAFDTTQMASYDTARAAWVLDAGDYLIRVGDSSRSTHVAARLTLPSTVVTEQDHNELADDEQPSSELHSDPSSFYSYAGEQAEIAKAPHLTIGGKFRTVQAASPYEQSVPVDPTSPYYAVDGSLISRTTAYVDPAQSDWAGTGAPYAPKTGETVQAVKPVPGATLYDVAKGTVSMQQFVAGLSLDQLSNIVEGANTPGSTPTAVGAAGYTTAKYESLGIPGTTESDGPAGLRITQQIPTTPTTYQWTTAWPIGTLLAQTWDRDLVQQVGDAVGKEMTEYGATLWLAPGMNIHRDPLNGRNFEYYSEDPLVAGLTAAATTKGVQSNPGVGVTLKHYAENSQEANRNADDAVVSERAAREIELKGFEIAVKSAQPMAIMTSYNKINGTWASRNYDLVTDILHGEWGFKGLVMTDWGGSHGAANTMYAGNDLIMPGNNPGEVVNAAKKVTPTLDVDGLPAYTRTLRGTSYRYTWSTGNFTLSGSGTQTISTRVDGTTDLSHPVSGTTTTDATGKPVLTPNAGFASVDGAYQAVQAEIASTAHGLSADQRAGITLTDVVHQVPGDATSPVTAFTVVLKGTYPASYDLRLGDLQRSASRILAVVAQSLPFQQLAALQGVSGITVAPYTSQFTDLATYVAVDKDRIR</sequence>
<dbReference type="RefSeq" id="WP_130491629.1">
    <property type="nucleotide sequence ID" value="NZ_SGXD01000001.1"/>
</dbReference>
<feature type="compositionally biased region" description="Polar residues" evidence="3">
    <location>
        <begin position="908"/>
        <end position="925"/>
    </location>
</feature>
<keyword evidence="7" id="KW-1185">Reference proteome</keyword>
<dbReference type="OrthoDB" id="3187562at2"/>
<dbReference type="InterPro" id="IPR026891">
    <property type="entry name" value="Fn3-like"/>
</dbReference>
<dbReference type="Pfam" id="PF01915">
    <property type="entry name" value="Glyco_hydro_3_C"/>
    <property type="match status" value="1"/>
</dbReference>
<feature type="signal peptide" evidence="4">
    <location>
        <begin position="1"/>
        <end position="40"/>
    </location>
</feature>
<dbReference type="SUPFAM" id="SSF51445">
    <property type="entry name" value="(Trans)glycosidases"/>
    <property type="match status" value="1"/>
</dbReference>
<evidence type="ECO:0000256" key="3">
    <source>
        <dbReference type="SAM" id="MobiDB-lite"/>
    </source>
</evidence>
<keyword evidence="4" id="KW-0732">Signal</keyword>
<dbReference type="AlphaFoldDB" id="A0A4Q7NWI0"/>
<dbReference type="InterPro" id="IPR036962">
    <property type="entry name" value="Glyco_hydro_3_N_sf"/>
</dbReference>
<accession>A0A4Q7NWI0</accession>
<dbReference type="GO" id="GO:0004553">
    <property type="term" value="F:hydrolase activity, hydrolyzing O-glycosyl compounds"/>
    <property type="evidence" value="ECO:0007669"/>
    <property type="project" value="InterPro"/>
</dbReference>
<evidence type="ECO:0000259" key="5">
    <source>
        <dbReference type="SMART" id="SM01217"/>
    </source>
</evidence>
<keyword evidence="2" id="KW-0378">Hydrolase</keyword>
<dbReference type="InterPro" id="IPR002772">
    <property type="entry name" value="Glyco_hydro_3_C"/>
</dbReference>
<dbReference type="Pfam" id="PF00933">
    <property type="entry name" value="Glyco_hydro_3"/>
    <property type="match status" value="1"/>
</dbReference>
<evidence type="ECO:0000313" key="6">
    <source>
        <dbReference type="EMBL" id="RZS91575.1"/>
    </source>
</evidence>
<comment type="caution">
    <text evidence="6">The sequence shown here is derived from an EMBL/GenBank/DDBJ whole genome shotgun (WGS) entry which is preliminary data.</text>
</comment>
<proteinExistence type="inferred from homology"/>
<evidence type="ECO:0000256" key="4">
    <source>
        <dbReference type="SAM" id="SignalP"/>
    </source>
</evidence>
<evidence type="ECO:0000256" key="2">
    <source>
        <dbReference type="ARBA" id="ARBA00022801"/>
    </source>
</evidence>
<feature type="region of interest" description="Disordered" evidence="3">
    <location>
        <begin position="467"/>
        <end position="488"/>
    </location>
</feature>
<dbReference type="EMBL" id="SGXD01000001">
    <property type="protein sequence ID" value="RZS91575.1"/>
    <property type="molecule type" value="Genomic_DNA"/>
</dbReference>
<evidence type="ECO:0000256" key="1">
    <source>
        <dbReference type="ARBA" id="ARBA00005336"/>
    </source>
</evidence>
<dbReference type="PANTHER" id="PTHR42715">
    <property type="entry name" value="BETA-GLUCOSIDASE"/>
    <property type="match status" value="1"/>
</dbReference>
<dbReference type="Proteomes" id="UP000293638">
    <property type="component" value="Unassembled WGS sequence"/>
</dbReference>
<dbReference type="InterPro" id="IPR036881">
    <property type="entry name" value="Glyco_hydro_3_C_sf"/>
</dbReference>
<dbReference type="InterPro" id="IPR001764">
    <property type="entry name" value="Glyco_hydro_3_N"/>
</dbReference>
<evidence type="ECO:0000313" key="7">
    <source>
        <dbReference type="Proteomes" id="UP000293638"/>
    </source>
</evidence>
<dbReference type="SMART" id="SM01217">
    <property type="entry name" value="Fn3_like"/>
    <property type="match status" value="1"/>
</dbReference>
<comment type="similarity">
    <text evidence="1">Belongs to the glycosyl hydrolase 3 family.</text>
</comment>
<dbReference type="GO" id="GO:0005975">
    <property type="term" value="P:carbohydrate metabolic process"/>
    <property type="evidence" value="ECO:0007669"/>
    <property type="project" value="InterPro"/>
</dbReference>
<dbReference type="Gene3D" id="2.60.40.10">
    <property type="entry name" value="Immunoglobulins"/>
    <property type="match status" value="1"/>
</dbReference>
<feature type="domain" description="Fibronectin type III-like" evidence="5">
    <location>
        <begin position="379"/>
        <end position="450"/>
    </location>
</feature>
<dbReference type="PRINTS" id="PR00133">
    <property type="entry name" value="GLHYDRLASE3"/>
</dbReference>
<dbReference type="InterPro" id="IPR017853">
    <property type="entry name" value="GH"/>
</dbReference>